<dbReference type="Proteomes" id="UP000702425">
    <property type="component" value="Unassembled WGS sequence"/>
</dbReference>
<name>A0ABX2D287_9CYAN</name>
<feature type="compositionally biased region" description="Low complexity" evidence="1">
    <location>
        <begin position="96"/>
        <end position="117"/>
    </location>
</feature>
<accession>A0ABX2D287</accession>
<reference evidence="2 3" key="1">
    <citation type="journal article" date="2020" name="Sci. Rep.">
        <title>A novel cyanobacterial geosmin producer, revising GeoA distribution and dispersion patterns in Bacteria.</title>
        <authorList>
            <person name="Churro C."/>
            <person name="Semedo-Aguiar A.P."/>
            <person name="Silva A.D."/>
            <person name="Pereira-Leal J.B."/>
            <person name="Leite R.B."/>
        </authorList>
    </citation>
    <scope>NUCLEOTIDE SEQUENCE [LARGE SCALE GENOMIC DNA]</scope>
    <source>
        <strain evidence="2 3">IPMA8</strain>
    </source>
</reference>
<comment type="caution">
    <text evidence="2">The sequence shown here is derived from an EMBL/GenBank/DDBJ whole genome shotgun (WGS) entry which is preliminary data.</text>
</comment>
<dbReference type="EMBL" id="SRRZ01000069">
    <property type="protein sequence ID" value="NQE35968.1"/>
    <property type="molecule type" value="Genomic_DNA"/>
</dbReference>
<feature type="region of interest" description="Disordered" evidence="1">
    <location>
        <begin position="95"/>
        <end position="119"/>
    </location>
</feature>
<sequence>MSAVAPKNKASEKKMELSQTYTYYFNNLTFVHQTENELYIMGRETTLVLNFQQTSYQTIDQIIHALQLVRDKKVQDRKSIIEQELLALNFQFPLESSNRSNNDTNNGSSNGSSNGSHKNCELKIDW</sequence>
<evidence type="ECO:0000313" key="3">
    <source>
        <dbReference type="Proteomes" id="UP000702425"/>
    </source>
</evidence>
<dbReference type="RefSeq" id="WP_339382913.1">
    <property type="nucleotide sequence ID" value="NZ_CAWPPK010000284.1"/>
</dbReference>
<proteinExistence type="predicted"/>
<protein>
    <submittedName>
        <fullName evidence="2">Uncharacterized protein</fullName>
    </submittedName>
</protein>
<evidence type="ECO:0000313" key="2">
    <source>
        <dbReference type="EMBL" id="NQE35968.1"/>
    </source>
</evidence>
<gene>
    <name evidence="2" type="ORF">E5S67_03730</name>
</gene>
<evidence type="ECO:0000256" key="1">
    <source>
        <dbReference type="SAM" id="MobiDB-lite"/>
    </source>
</evidence>
<organism evidence="2 3">
    <name type="scientific">Microcoleus asticus IPMA8</name>
    <dbReference type="NCBI Taxonomy" id="2563858"/>
    <lineage>
        <taxon>Bacteria</taxon>
        <taxon>Bacillati</taxon>
        <taxon>Cyanobacteriota</taxon>
        <taxon>Cyanophyceae</taxon>
        <taxon>Oscillatoriophycideae</taxon>
        <taxon>Oscillatoriales</taxon>
        <taxon>Microcoleaceae</taxon>
        <taxon>Microcoleus</taxon>
        <taxon>Microcoleus asticus</taxon>
    </lineage>
</organism>
<keyword evidence="3" id="KW-1185">Reference proteome</keyword>